<dbReference type="RefSeq" id="WP_043064138.1">
    <property type="nucleotide sequence ID" value="NZ_BJOA01000109.1"/>
</dbReference>
<evidence type="ECO:0000313" key="2">
    <source>
        <dbReference type="EMBL" id="SDI19813.1"/>
    </source>
</evidence>
<dbReference type="EMBL" id="LGUG01000004">
    <property type="protein sequence ID" value="KON96455.1"/>
    <property type="molecule type" value="Genomic_DNA"/>
</dbReference>
<gene>
    <name evidence="1" type="ORF">AF333_14205</name>
    <name evidence="2" type="ORF">SAMN04487909_10283</name>
</gene>
<organism evidence="1 3">
    <name type="scientific">Aneurinibacillus migulanus</name>
    <name type="common">Bacillus migulanus</name>
    <dbReference type="NCBI Taxonomy" id="47500"/>
    <lineage>
        <taxon>Bacteria</taxon>
        <taxon>Bacillati</taxon>
        <taxon>Bacillota</taxon>
        <taxon>Bacilli</taxon>
        <taxon>Bacillales</taxon>
        <taxon>Paenibacillaceae</taxon>
        <taxon>Aneurinibacillus group</taxon>
        <taxon>Aneurinibacillus</taxon>
    </lineage>
</organism>
<dbReference type="PATRIC" id="fig|47500.8.peg.1637"/>
<protein>
    <recommendedName>
        <fullName evidence="5">DUF1641 domain-containing protein</fullName>
    </recommendedName>
</protein>
<evidence type="ECO:0000313" key="1">
    <source>
        <dbReference type="EMBL" id="KON96455.1"/>
    </source>
</evidence>
<dbReference type="PANTHER" id="PTHR39180:SF2">
    <property type="entry name" value="DUF1641 DOMAIN-CONTAINING PROTEIN"/>
    <property type="match status" value="1"/>
</dbReference>
<evidence type="ECO:0000313" key="4">
    <source>
        <dbReference type="Proteomes" id="UP000182836"/>
    </source>
</evidence>
<dbReference type="PANTHER" id="PTHR39180">
    <property type="match status" value="1"/>
</dbReference>
<reference evidence="1 3" key="1">
    <citation type="submission" date="2015-07" db="EMBL/GenBank/DDBJ databases">
        <title>Fjat-14205 dsm 2895.</title>
        <authorList>
            <person name="Liu B."/>
            <person name="Wang J."/>
            <person name="Zhu Y."/>
            <person name="Liu G."/>
            <person name="Chen Q."/>
            <person name="Chen Z."/>
            <person name="Lan J."/>
            <person name="Che J."/>
            <person name="Ge C."/>
            <person name="Shi H."/>
            <person name="Pan Z."/>
            <person name="Liu X."/>
        </authorList>
    </citation>
    <scope>NUCLEOTIDE SEQUENCE [LARGE SCALE GENOMIC DNA]</scope>
    <source>
        <strain evidence="1 3">DSM 2895</strain>
    </source>
</reference>
<keyword evidence="3" id="KW-1185">Reference proteome</keyword>
<dbReference type="AlphaFoldDB" id="A0A0D1VH09"/>
<evidence type="ECO:0008006" key="5">
    <source>
        <dbReference type="Google" id="ProtNLM"/>
    </source>
</evidence>
<dbReference type="EMBL" id="FNED01000002">
    <property type="protein sequence ID" value="SDI19813.1"/>
    <property type="molecule type" value="Genomic_DNA"/>
</dbReference>
<accession>A0A0D1VH09</accession>
<dbReference type="Proteomes" id="UP000037269">
    <property type="component" value="Unassembled WGS sequence"/>
</dbReference>
<proteinExistence type="predicted"/>
<dbReference type="STRING" id="47500.AF333_14205"/>
<evidence type="ECO:0000313" key="3">
    <source>
        <dbReference type="Proteomes" id="UP000037269"/>
    </source>
</evidence>
<dbReference type="GeneID" id="42306327"/>
<dbReference type="OrthoDB" id="2374761at2"/>
<name>A0A0D1VH09_ANEMI</name>
<sequence length="195" mass="21565">MDAEIKQQTPTQTSDQWVEELAKPEVQDALTTLIQKLPEIKEAINKAEQGIAAVSAFASDTDSLNYLSERVERFSQLALNKENMEALAVLIESLPRLAKLVALLDRVYSTVEPLISDKDSLAYLVDTAKVVTTPVTDRVGEGVSIVKEAKERAVRKTETISIFGLLKLLKEPAVQNGLKFTQSLLEILSEKKIVK</sequence>
<dbReference type="Proteomes" id="UP000182836">
    <property type="component" value="Unassembled WGS sequence"/>
</dbReference>
<reference evidence="2 4" key="2">
    <citation type="submission" date="2016-10" db="EMBL/GenBank/DDBJ databases">
        <authorList>
            <person name="de Groot N.N."/>
        </authorList>
    </citation>
    <scope>NUCLEOTIDE SEQUENCE [LARGE SCALE GENOMIC DNA]</scope>
    <source>
        <strain evidence="2 4">DSM 2895</strain>
    </source>
</reference>